<dbReference type="EMBL" id="OZ019899">
    <property type="protein sequence ID" value="CAK9231228.1"/>
    <property type="molecule type" value="Genomic_DNA"/>
</dbReference>
<feature type="domain" description="RING-type" evidence="2">
    <location>
        <begin position="631"/>
        <end position="673"/>
    </location>
</feature>
<organism evidence="3 4">
    <name type="scientific">Sphagnum troendelagicum</name>
    <dbReference type="NCBI Taxonomy" id="128251"/>
    <lineage>
        <taxon>Eukaryota</taxon>
        <taxon>Viridiplantae</taxon>
        <taxon>Streptophyta</taxon>
        <taxon>Embryophyta</taxon>
        <taxon>Bryophyta</taxon>
        <taxon>Sphagnophytina</taxon>
        <taxon>Sphagnopsida</taxon>
        <taxon>Sphagnales</taxon>
        <taxon>Sphagnaceae</taxon>
        <taxon>Sphagnum</taxon>
    </lineage>
</organism>
<dbReference type="Gene3D" id="3.30.40.10">
    <property type="entry name" value="Zinc/RING finger domain, C3HC4 (zinc finger)"/>
    <property type="match status" value="1"/>
</dbReference>
<dbReference type="InterPro" id="IPR001841">
    <property type="entry name" value="Znf_RING"/>
</dbReference>
<dbReference type="InterPro" id="IPR013083">
    <property type="entry name" value="Znf_RING/FYVE/PHD"/>
</dbReference>
<proteinExistence type="predicted"/>
<keyword evidence="1" id="KW-0862">Zinc</keyword>
<evidence type="ECO:0000313" key="4">
    <source>
        <dbReference type="Proteomes" id="UP001497512"/>
    </source>
</evidence>
<keyword evidence="1" id="KW-0863">Zinc-finger</keyword>
<evidence type="ECO:0000313" key="3">
    <source>
        <dbReference type="EMBL" id="CAK9231228.1"/>
    </source>
</evidence>
<sequence length="689" mass="78218">MWERQKMDANFQKIVENELAMLDYDADLHEQIVPVLWDGDLSATLRFCEAGLEQVLFPSSFGHVLSAAAAILKSKAPDEKQKAQITKLCCPGLSIAMDKCLNSNLVAAWSEDVHVCIFQALVGLRELGAAILSQLANPNGPLLDTVCLLEIMKALAVFVDDENKYHEMYSERGAAAFKSWNVPCQTEEAALKKSFERIHMKLLKSMLLTPSFWHKGVDHFTKHLEQGAPAPAVRGAKRSLFQLLDQDKEIISGIIQTMGAVVSMEHVQEVGKLFRMLIKERKLLQEHIAALWDAETASAAFEMLRVDVLGYLLDTPMCLIPNPQILAFGEWLGRLQGIPVGEELKILSLIKKLAVIDEKGVMGHRVFELYWKHSASLPMMTIMEGFTDLVQHSKCVDDTSHKDGEHEFDIMKNGKGRLMEDLKKADTGGPVNGYTLNMCDSDKDKLPEQEKFVFIEKCNKRLHKFLEYRLPVTRSDIGWESMHRAELIQALQTGVQGDHSLARLKMMKELELKTLKTLNCESISHLQIDKKLVELSMQQKILFSELNDKHHREKMQFFEDCQTDRENIVKEVLYKKARVLACVEEGKKPIDESLSKYLCTAIGLLREEKEKQRLLLQKLEEAKENMPSSQCSVCMLGWTTRIRACLHPCGHASVCFPCAEYWWRCKGRCPICNSHLSAKPVMLPHQLFI</sequence>
<reference evidence="3" key="1">
    <citation type="submission" date="2024-02" db="EMBL/GenBank/DDBJ databases">
        <authorList>
            <consortium name="ELIXIR-Norway"/>
            <consortium name="Elixir Norway"/>
        </authorList>
    </citation>
    <scope>NUCLEOTIDE SEQUENCE</scope>
</reference>
<keyword evidence="1" id="KW-0479">Metal-binding</keyword>
<evidence type="ECO:0000256" key="1">
    <source>
        <dbReference type="PROSITE-ProRule" id="PRU00175"/>
    </source>
</evidence>
<dbReference type="SUPFAM" id="SSF57850">
    <property type="entry name" value="RING/U-box"/>
    <property type="match status" value="1"/>
</dbReference>
<dbReference type="Proteomes" id="UP001497512">
    <property type="component" value="Chromosome 7"/>
</dbReference>
<protein>
    <recommendedName>
        <fullName evidence="2">RING-type domain-containing protein</fullName>
    </recommendedName>
</protein>
<dbReference type="PROSITE" id="PS50089">
    <property type="entry name" value="ZF_RING_2"/>
    <property type="match status" value="1"/>
</dbReference>
<keyword evidence="4" id="KW-1185">Reference proteome</keyword>
<accession>A0ABP0UUZ8</accession>
<evidence type="ECO:0000259" key="2">
    <source>
        <dbReference type="PROSITE" id="PS50089"/>
    </source>
</evidence>
<gene>
    <name evidence="3" type="ORF">CSSPTR1EN2_LOCUS20407</name>
</gene>
<name>A0ABP0UUZ8_9BRYO</name>